<dbReference type="InterPro" id="IPR003661">
    <property type="entry name" value="HisK_dim/P_dom"/>
</dbReference>
<dbReference type="InterPro" id="IPR005467">
    <property type="entry name" value="His_kinase_dom"/>
</dbReference>
<feature type="transmembrane region" description="Helical" evidence="12">
    <location>
        <begin position="43"/>
        <end position="61"/>
    </location>
</feature>
<evidence type="ECO:0000256" key="12">
    <source>
        <dbReference type="SAM" id="Phobius"/>
    </source>
</evidence>
<dbReference type="Gene3D" id="1.10.287.130">
    <property type="match status" value="1"/>
</dbReference>
<evidence type="ECO:0000256" key="1">
    <source>
        <dbReference type="ARBA" id="ARBA00000085"/>
    </source>
</evidence>
<evidence type="ECO:0000256" key="11">
    <source>
        <dbReference type="ARBA" id="ARBA00023136"/>
    </source>
</evidence>
<keyword evidence="12" id="KW-0812">Transmembrane</keyword>
<feature type="transmembrane region" description="Helical" evidence="12">
    <location>
        <begin position="21"/>
        <end position="37"/>
    </location>
</feature>
<dbReference type="FunFam" id="1.10.287.130:FF:000008">
    <property type="entry name" value="Two-component sensor histidine kinase"/>
    <property type="match status" value="1"/>
</dbReference>
<keyword evidence="12" id="KW-1133">Transmembrane helix</keyword>
<evidence type="ECO:0000256" key="4">
    <source>
        <dbReference type="ARBA" id="ARBA00022475"/>
    </source>
</evidence>
<dbReference type="GO" id="GO:0016036">
    <property type="term" value="P:cellular response to phosphate starvation"/>
    <property type="evidence" value="ECO:0007669"/>
    <property type="project" value="TreeGrafter"/>
</dbReference>
<dbReference type="GO" id="GO:0005524">
    <property type="term" value="F:ATP binding"/>
    <property type="evidence" value="ECO:0007669"/>
    <property type="project" value="UniProtKB-KW"/>
</dbReference>
<dbReference type="PANTHER" id="PTHR45453">
    <property type="entry name" value="PHOSPHATE REGULON SENSOR PROTEIN PHOR"/>
    <property type="match status" value="1"/>
</dbReference>
<evidence type="ECO:0000259" key="13">
    <source>
        <dbReference type="PROSITE" id="PS50109"/>
    </source>
</evidence>
<dbReference type="InterPro" id="IPR004358">
    <property type="entry name" value="Sig_transdc_His_kin-like_C"/>
</dbReference>
<keyword evidence="8 14" id="KW-0418">Kinase</keyword>
<dbReference type="InterPro" id="IPR036097">
    <property type="entry name" value="HisK_dim/P_sf"/>
</dbReference>
<dbReference type="SUPFAM" id="SSF55874">
    <property type="entry name" value="ATPase domain of HSP90 chaperone/DNA topoisomerase II/histidine kinase"/>
    <property type="match status" value="1"/>
</dbReference>
<dbReference type="GO" id="GO:0004721">
    <property type="term" value="F:phosphoprotein phosphatase activity"/>
    <property type="evidence" value="ECO:0007669"/>
    <property type="project" value="TreeGrafter"/>
</dbReference>
<dbReference type="STRING" id="937218.SAMN06297251_105122"/>
<evidence type="ECO:0000256" key="7">
    <source>
        <dbReference type="ARBA" id="ARBA00022741"/>
    </source>
</evidence>
<dbReference type="PROSITE" id="PS50109">
    <property type="entry name" value="HIS_KIN"/>
    <property type="match status" value="1"/>
</dbReference>
<dbReference type="Gene3D" id="3.30.565.10">
    <property type="entry name" value="Histidine kinase-like ATPase, C-terminal domain"/>
    <property type="match status" value="1"/>
</dbReference>
<dbReference type="EC" id="2.7.13.3" evidence="3"/>
<gene>
    <name evidence="14" type="ORF">SAMN06297251_105122</name>
</gene>
<dbReference type="InterPro" id="IPR003594">
    <property type="entry name" value="HATPase_dom"/>
</dbReference>
<dbReference type="InterPro" id="IPR036890">
    <property type="entry name" value="HATPase_C_sf"/>
</dbReference>
<dbReference type="Proteomes" id="UP000192656">
    <property type="component" value="Unassembled WGS sequence"/>
</dbReference>
<dbReference type="SMART" id="SM00388">
    <property type="entry name" value="HisKA"/>
    <property type="match status" value="1"/>
</dbReference>
<evidence type="ECO:0000256" key="10">
    <source>
        <dbReference type="ARBA" id="ARBA00023012"/>
    </source>
</evidence>
<evidence type="ECO:0000256" key="9">
    <source>
        <dbReference type="ARBA" id="ARBA00022840"/>
    </source>
</evidence>
<dbReference type="GO" id="GO:0000155">
    <property type="term" value="F:phosphorelay sensor kinase activity"/>
    <property type="evidence" value="ECO:0007669"/>
    <property type="project" value="InterPro"/>
</dbReference>
<keyword evidence="4" id="KW-1003">Cell membrane</keyword>
<evidence type="ECO:0000313" key="15">
    <source>
        <dbReference type="Proteomes" id="UP000192656"/>
    </source>
</evidence>
<evidence type="ECO:0000256" key="5">
    <source>
        <dbReference type="ARBA" id="ARBA00022553"/>
    </source>
</evidence>
<keyword evidence="6" id="KW-0808">Transferase</keyword>
<evidence type="ECO:0000256" key="3">
    <source>
        <dbReference type="ARBA" id="ARBA00012438"/>
    </source>
</evidence>
<dbReference type="GO" id="GO:0005886">
    <property type="term" value="C:plasma membrane"/>
    <property type="evidence" value="ECO:0007669"/>
    <property type="project" value="UniProtKB-SubCell"/>
</dbReference>
<keyword evidence="10" id="KW-0902">Two-component regulatory system</keyword>
<dbReference type="PANTHER" id="PTHR45453:SF1">
    <property type="entry name" value="PHOSPHATE REGULON SENSOR PROTEIN PHOR"/>
    <property type="match status" value="1"/>
</dbReference>
<dbReference type="SMART" id="SM00387">
    <property type="entry name" value="HATPase_c"/>
    <property type="match status" value="1"/>
</dbReference>
<dbReference type="PRINTS" id="PR00344">
    <property type="entry name" value="BCTRLSENSOR"/>
</dbReference>
<keyword evidence="7" id="KW-0547">Nucleotide-binding</keyword>
<dbReference type="CDD" id="cd00082">
    <property type="entry name" value="HisKA"/>
    <property type="match status" value="1"/>
</dbReference>
<evidence type="ECO:0000256" key="6">
    <source>
        <dbReference type="ARBA" id="ARBA00022679"/>
    </source>
</evidence>
<dbReference type="OrthoDB" id="9813151at2"/>
<dbReference type="Pfam" id="PF00512">
    <property type="entry name" value="HisKA"/>
    <property type="match status" value="1"/>
</dbReference>
<comment type="catalytic activity">
    <reaction evidence="1">
        <text>ATP + protein L-histidine = ADP + protein N-phospho-L-histidine.</text>
        <dbReference type="EC" id="2.7.13.3"/>
    </reaction>
</comment>
<keyword evidence="11 12" id="KW-0472">Membrane</keyword>
<proteinExistence type="predicted"/>
<keyword evidence="9" id="KW-0067">ATP-binding</keyword>
<organism evidence="14 15">
    <name type="scientific">Fulvimarina manganoxydans</name>
    <dbReference type="NCBI Taxonomy" id="937218"/>
    <lineage>
        <taxon>Bacteria</taxon>
        <taxon>Pseudomonadati</taxon>
        <taxon>Pseudomonadota</taxon>
        <taxon>Alphaproteobacteria</taxon>
        <taxon>Hyphomicrobiales</taxon>
        <taxon>Aurantimonadaceae</taxon>
        <taxon>Fulvimarina</taxon>
    </lineage>
</organism>
<accession>A0A1W2AVY1</accession>
<dbReference type="SUPFAM" id="SSF47384">
    <property type="entry name" value="Homodimeric domain of signal transducing histidine kinase"/>
    <property type="match status" value="1"/>
</dbReference>
<dbReference type="Pfam" id="PF02518">
    <property type="entry name" value="HATPase_c"/>
    <property type="match status" value="1"/>
</dbReference>
<comment type="subcellular location">
    <subcellularLocation>
        <location evidence="2">Cell membrane</location>
    </subcellularLocation>
</comment>
<protein>
    <recommendedName>
        <fullName evidence="3">histidine kinase</fullName>
        <ecNumber evidence="3">2.7.13.3</ecNumber>
    </recommendedName>
</protein>
<evidence type="ECO:0000256" key="2">
    <source>
        <dbReference type="ARBA" id="ARBA00004236"/>
    </source>
</evidence>
<dbReference type="EMBL" id="FWXR01000005">
    <property type="protein sequence ID" value="SMC64843.1"/>
    <property type="molecule type" value="Genomic_DNA"/>
</dbReference>
<dbReference type="RefSeq" id="WP_084409551.1">
    <property type="nucleotide sequence ID" value="NZ_FWXR01000005.1"/>
</dbReference>
<dbReference type="FunFam" id="3.30.565.10:FF:000006">
    <property type="entry name" value="Sensor histidine kinase WalK"/>
    <property type="match status" value="1"/>
</dbReference>
<evidence type="ECO:0000256" key="8">
    <source>
        <dbReference type="ARBA" id="ARBA00022777"/>
    </source>
</evidence>
<feature type="domain" description="Histidine kinase" evidence="13">
    <location>
        <begin position="202"/>
        <end position="424"/>
    </location>
</feature>
<evidence type="ECO:0000313" key="14">
    <source>
        <dbReference type="EMBL" id="SMC64843.1"/>
    </source>
</evidence>
<sequence>MDDRKASQEGRWSRFGAHPRSQRLLALIVLGLGLLAWRFPEATAWLAAFGALLLVLLFWPLRGDRAAAKKEAPRSAAEWPDAGMKAVVEAIGEPAMIVDRATYLRYRNPACTIAFGSMALGDSVSLRLRSPTVLAALERAIDGNTPTEAVLEERRSVDRIWDVAVLPIPAPAGESPRFFLVLFRDRTAERRTEQMRTDFVANASHELRTPLASLAGFIETLQGPARDDAAAREKFLAIMRDQAARMSRLIDDLLSLSRIEMKRHLPVKTPVDLTDIFRTVEDQITPLAEELGVSIELDLPQTPVFVAGEEDELLQVFSNLVENACKYGQSGGRVTLRVSQADERGRSVVDGSVTDYGPGIAPEHVPRLTERFYRVDVANSRSKRGTGLGLSIVRNILLRHKARLLVHSAVDEGSTFTARFPACDARSVEIENSYQKQKLEVS</sequence>
<name>A0A1W2AVY1_9HYPH</name>
<dbReference type="InterPro" id="IPR050351">
    <property type="entry name" value="BphY/WalK/GraS-like"/>
</dbReference>
<keyword evidence="5" id="KW-0597">Phosphoprotein</keyword>
<reference evidence="14 15" key="1">
    <citation type="submission" date="2017-04" db="EMBL/GenBank/DDBJ databases">
        <authorList>
            <person name="Afonso C.L."/>
            <person name="Miller P.J."/>
            <person name="Scott M.A."/>
            <person name="Spackman E."/>
            <person name="Goraichik I."/>
            <person name="Dimitrov K.M."/>
            <person name="Suarez D.L."/>
            <person name="Swayne D.E."/>
        </authorList>
    </citation>
    <scope>NUCLEOTIDE SEQUENCE [LARGE SCALE GENOMIC DNA]</scope>
    <source>
        <strain evidence="14 15">CGMCC 1.10972</strain>
    </source>
</reference>
<dbReference type="AlphaFoldDB" id="A0A1W2AVY1"/>
<keyword evidence="15" id="KW-1185">Reference proteome</keyword>